<evidence type="ECO:0008006" key="5">
    <source>
        <dbReference type="Google" id="ProtNLM"/>
    </source>
</evidence>
<keyword evidence="2" id="KW-0812">Transmembrane</keyword>
<evidence type="ECO:0000313" key="3">
    <source>
        <dbReference type="EMBL" id="MBK1784459.1"/>
    </source>
</evidence>
<dbReference type="EMBL" id="JAENJH010000002">
    <property type="protein sequence ID" value="MBK1784459.1"/>
    <property type="molecule type" value="Genomic_DNA"/>
</dbReference>
<gene>
    <name evidence="3" type="ORF">JHE00_08980</name>
</gene>
<evidence type="ECO:0000256" key="2">
    <source>
        <dbReference type="SAM" id="Phobius"/>
    </source>
</evidence>
<name>A0A934QRP7_9PSEU</name>
<keyword evidence="2" id="KW-1133">Transmembrane helix</keyword>
<feature type="compositionally biased region" description="Low complexity" evidence="1">
    <location>
        <begin position="54"/>
        <end position="75"/>
    </location>
</feature>
<comment type="caution">
    <text evidence="3">The sequence shown here is derived from an EMBL/GenBank/DDBJ whole genome shotgun (WGS) entry which is preliminary data.</text>
</comment>
<sequence length="358" mass="37662">MTWQDELRRLDAELASGSISHELHRRRREDILAEVSGSPVVSPFASGRDEASGAPQWEAANPAADAALPPGQQPTAPAPVPQQQPQQQPPPPQPQQQPAPAPEPPKVTPASLLANKRPTSAPSPADTELTMPISRYEARAEYPPVPPPSPQRDGSRRTWLLIAAGVFVALVAVIGGAWWFGGIGGDNGTDAAQDNPPAASQDAPPADVKLEDKLPVLPGQQNGDNSTMSVNKGAELGLYPESSADIFTEAGAKEIVYRASTDGDTAYFMLVLPMDSPDGANTVVDRMSELMLGAGFSEQQQATMTGELGERTLNGTWYASGDVAVNLWVSQPTASVSDELSGLAEEAVAEVRGALPQA</sequence>
<dbReference type="AlphaFoldDB" id="A0A934QRP7"/>
<dbReference type="Proteomes" id="UP000635245">
    <property type="component" value="Unassembled WGS sequence"/>
</dbReference>
<dbReference type="RefSeq" id="WP_200316862.1">
    <property type="nucleotide sequence ID" value="NZ_JAENJH010000002.1"/>
</dbReference>
<evidence type="ECO:0000313" key="4">
    <source>
        <dbReference type="Proteomes" id="UP000635245"/>
    </source>
</evidence>
<feature type="region of interest" description="Disordered" evidence="1">
    <location>
        <begin position="35"/>
        <end position="129"/>
    </location>
</feature>
<proteinExistence type="predicted"/>
<organism evidence="3 4">
    <name type="scientific">Prauserella cavernicola</name>
    <dbReference type="NCBI Taxonomy" id="2800127"/>
    <lineage>
        <taxon>Bacteria</taxon>
        <taxon>Bacillati</taxon>
        <taxon>Actinomycetota</taxon>
        <taxon>Actinomycetes</taxon>
        <taxon>Pseudonocardiales</taxon>
        <taxon>Pseudonocardiaceae</taxon>
        <taxon>Prauserella</taxon>
    </lineage>
</organism>
<feature type="transmembrane region" description="Helical" evidence="2">
    <location>
        <begin position="159"/>
        <end position="180"/>
    </location>
</feature>
<keyword evidence="2" id="KW-0472">Membrane</keyword>
<accession>A0A934QRP7</accession>
<keyword evidence="4" id="KW-1185">Reference proteome</keyword>
<protein>
    <recommendedName>
        <fullName evidence="5">Flagellar basal body-associated protein FliL</fullName>
    </recommendedName>
</protein>
<reference evidence="3" key="1">
    <citation type="submission" date="2020-12" db="EMBL/GenBank/DDBJ databases">
        <title>Prauserella sp. ASG 168, a novel actinomycete isolated from cave rock.</title>
        <authorList>
            <person name="Suriyachadkun C."/>
        </authorList>
    </citation>
    <scope>NUCLEOTIDE SEQUENCE</scope>
    <source>
        <strain evidence="3">ASG 168</strain>
    </source>
</reference>
<feature type="compositionally biased region" description="Pro residues" evidence="1">
    <location>
        <begin position="76"/>
        <end position="107"/>
    </location>
</feature>
<evidence type="ECO:0000256" key="1">
    <source>
        <dbReference type="SAM" id="MobiDB-lite"/>
    </source>
</evidence>